<evidence type="ECO:0008006" key="4">
    <source>
        <dbReference type="Google" id="ProtNLM"/>
    </source>
</evidence>
<protein>
    <recommendedName>
        <fullName evidence="4">Effector protein</fullName>
    </recommendedName>
</protein>
<feature type="transmembrane region" description="Helical" evidence="1">
    <location>
        <begin position="6"/>
        <end position="24"/>
    </location>
</feature>
<keyword evidence="3" id="KW-1185">Reference proteome</keyword>
<evidence type="ECO:0000313" key="3">
    <source>
        <dbReference type="Proteomes" id="UP001620626"/>
    </source>
</evidence>
<dbReference type="AlphaFoldDB" id="A0ABD2LXL7"/>
<proteinExistence type="predicted"/>
<reference evidence="2 3" key="1">
    <citation type="submission" date="2024-10" db="EMBL/GenBank/DDBJ databases">
        <authorList>
            <person name="Kim D."/>
        </authorList>
    </citation>
    <scope>NUCLEOTIDE SEQUENCE [LARGE SCALE GENOMIC DNA]</scope>
    <source>
        <strain evidence="2">BH-2024</strain>
    </source>
</reference>
<dbReference type="Proteomes" id="UP001620626">
    <property type="component" value="Unassembled WGS sequence"/>
</dbReference>
<gene>
    <name evidence="2" type="ORF">niasHT_002188</name>
</gene>
<keyword evidence="1" id="KW-0812">Transmembrane</keyword>
<sequence length="126" mass="14460">MLPTIASHVTIIIIIVEIMMLASVEANPEKVTINAYCINKELYSASVLFLDHYKRLNNCKDHGCVDSKALEEFFEPESKRFNHRKYRGDVNPKGHETDFKLFPITVQATEHIKDCLQLGYIQSDNC</sequence>
<dbReference type="EMBL" id="JBICBT010000227">
    <property type="protein sequence ID" value="KAL3119987.1"/>
    <property type="molecule type" value="Genomic_DNA"/>
</dbReference>
<evidence type="ECO:0000256" key="1">
    <source>
        <dbReference type="SAM" id="Phobius"/>
    </source>
</evidence>
<keyword evidence="1" id="KW-1133">Transmembrane helix</keyword>
<evidence type="ECO:0000313" key="2">
    <source>
        <dbReference type="EMBL" id="KAL3119987.1"/>
    </source>
</evidence>
<organism evidence="2 3">
    <name type="scientific">Heterodera trifolii</name>
    <dbReference type="NCBI Taxonomy" id="157864"/>
    <lineage>
        <taxon>Eukaryota</taxon>
        <taxon>Metazoa</taxon>
        <taxon>Ecdysozoa</taxon>
        <taxon>Nematoda</taxon>
        <taxon>Chromadorea</taxon>
        <taxon>Rhabditida</taxon>
        <taxon>Tylenchina</taxon>
        <taxon>Tylenchomorpha</taxon>
        <taxon>Tylenchoidea</taxon>
        <taxon>Heteroderidae</taxon>
        <taxon>Heteroderinae</taxon>
        <taxon>Heterodera</taxon>
    </lineage>
</organism>
<name>A0ABD2LXL7_9BILA</name>
<comment type="caution">
    <text evidence="2">The sequence shown here is derived from an EMBL/GenBank/DDBJ whole genome shotgun (WGS) entry which is preliminary data.</text>
</comment>
<keyword evidence="1" id="KW-0472">Membrane</keyword>
<accession>A0ABD2LXL7</accession>